<dbReference type="OrthoDB" id="3399180at2"/>
<dbReference type="RefSeq" id="WP_093420489.1">
    <property type="nucleotide sequence ID" value="NZ_FOZX01000007.1"/>
</dbReference>
<dbReference type="SUPFAM" id="SSF52540">
    <property type="entry name" value="P-loop containing nucleoside triphosphate hydrolases"/>
    <property type="match status" value="1"/>
</dbReference>
<sequence length="303" mass="34757">MTLPGPPLNERRRYRSPQQDSARWDDFPLRDGDIVISAPAKSGTTWVQMMCALLVFQEPELPQPLSTLSPWLDQLYVSQEEMYATLAAQEHRRIIKTHVPLDGLPLDPRVSYIVVARHPLDRALSMYHQAHNIHAEWLRAFQTEPDEQSAERPSPTLPPRREWLLNWCTPGASDEENRDIAAAELHHPLDAWNRRDEPNVRLMHYDDLVTDLDGEMASLAEWLGIPLDESKRAELVKAATFDEMKSRADRVAPDKQVLVNPSDFFYGGRSGAGREVLTEEDLQMYHERVAALAPQPFLDWLNR</sequence>
<dbReference type="GO" id="GO:0008146">
    <property type="term" value="F:sulfotransferase activity"/>
    <property type="evidence" value="ECO:0007669"/>
    <property type="project" value="InterPro"/>
</dbReference>
<dbReference type="InterPro" id="IPR000863">
    <property type="entry name" value="Sulfotransferase_dom"/>
</dbReference>
<dbReference type="AlphaFoldDB" id="A0A1I6TNH0"/>
<accession>A0A1I6TNH0</accession>
<evidence type="ECO:0000313" key="6">
    <source>
        <dbReference type="Proteomes" id="UP000198852"/>
    </source>
</evidence>
<dbReference type="PANTHER" id="PTHR11783">
    <property type="entry name" value="SULFOTRANSFERASE SULT"/>
    <property type="match status" value="1"/>
</dbReference>
<proteinExistence type="inferred from homology"/>
<evidence type="ECO:0000313" key="5">
    <source>
        <dbReference type="EMBL" id="SFS90527.1"/>
    </source>
</evidence>
<evidence type="ECO:0000259" key="4">
    <source>
        <dbReference type="Pfam" id="PF00685"/>
    </source>
</evidence>
<evidence type="ECO:0000256" key="3">
    <source>
        <dbReference type="SAM" id="MobiDB-lite"/>
    </source>
</evidence>
<dbReference type="STRING" id="95161.SAMN05660874_04108"/>
<organism evidence="5 6">
    <name type="scientific">Saccharopolyspora flava</name>
    <dbReference type="NCBI Taxonomy" id="95161"/>
    <lineage>
        <taxon>Bacteria</taxon>
        <taxon>Bacillati</taxon>
        <taxon>Actinomycetota</taxon>
        <taxon>Actinomycetes</taxon>
        <taxon>Pseudonocardiales</taxon>
        <taxon>Pseudonocardiaceae</taxon>
        <taxon>Saccharopolyspora</taxon>
    </lineage>
</organism>
<name>A0A1I6TNH0_9PSEU</name>
<dbReference type="Proteomes" id="UP000198852">
    <property type="component" value="Unassembled WGS sequence"/>
</dbReference>
<dbReference type="InterPro" id="IPR027417">
    <property type="entry name" value="P-loop_NTPase"/>
</dbReference>
<keyword evidence="2 5" id="KW-0808">Transferase</keyword>
<dbReference type="Pfam" id="PF00685">
    <property type="entry name" value="Sulfotransfer_1"/>
    <property type="match status" value="1"/>
</dbReference>
<gene>
    <name evidence="5" type="ORF">SAMN05660874_04108</name>
</gene>
<reference evidence="6" key="1">
    <citation type="submission" date="2016-10" db="EMBL/GenBank/DDBJ databases">
        <authorList>
            <person name="Varghese N."/>
            <person name="Submissions S."/>
        </authorList>
    </citation>
    <scope>NUCLEOTIDE SEQUENCE [LARGE SCALE GENOMIC DNA]</scope>
    <source>
        <strain evidence="6">DSM 44771</strain>
    </source>
</reference>
<dbReference type="Gene3D" id="3.40.50.300">
    <property type="entry name" value="P-loop containing nucleotide triphosphate hydrolases"/>
    <property type="match status" value="1"/>
</dbReference>
<evidence type="ECO:0000256" key="2">
    <source>
        <dbReference type="ARBA" id="ARBA00022679"/>
    </source>
</evidence>
<keyword evidence="6" id="KW-1185">Reference proteome</keyword>
<protein>
    <submittedName>
        <fullName evidence="5">Sulfotransferase domain-containing protein</fullName>
    </submittedName>
</protein>
<comment type="similarity">
    <text evidence="1">Belongs to the sulfotransferase 1 family.</text>
</comment>
<dbReference type="EMBL" id="FOZX01000007">
    <property type="protein sequence ID" value="SFS90527.1"/>
    <property type="molecule type" value="Genomic_DNA"/>
</dbReference>
<evidence type="ECO:0000256" key="1">
    <source>
        <dbReference type="ARBA" id="ARBA00005771"/>
    </source>
</evidence>
<feature type="region of interest" description="Disordered" evidence="3">
    <location>
        <begin position="1"/>
        <end position="26"/>
    </location>
</feature>
<feature type="domain" description="Sulfotransferase" evidence="4">
    <location>
        <begin position="31"/>
        <end position="287"/>
    </location>
</feature>